<proteinExistence type="predicted"/>
<feature type="transmembrane region" description="Helical" evidence="1">
    <location>
        <begin position="20"/>
        <end position="40"/>
    </location>
</feature>
<dbReference type="AlphaFoldDB" id="A0A0F9L4X6"/>
<comment type="caution">
    <text evidence="2">The sequence shown here is derived from an EMBL/GenBank/DDBJ whole genome shotgun (WGS) entry which is preliminary data.</text>
</comment>
<keyword evidence="1" id="KW-1133">Transmembrane helix</keyword>
<keyword evidence="1" id="KW-0472">Membrane</keyword>
<organism evidence="2">
    <name type="scientific">marine sediment metagenome</name>
    <dbReference type="NCBI Taxonomy" id="412755"/>
    <lineage>
        <taxon>unclassified sequences</taxon>
        <taxon>metagenomes</taxon>
        <taxon>ecological metagenomes</taxon>
    </lineage>
</organism>
<reference evidence="2" key="1">
    <citation type="journal article" date="2015" name="Nature">
        <title>Complex archaea that bridge the gap between prokaryotes and eukaryotes.</title>
        <authorList>
            <person name="Spang A."/>
            <person name="Saw J.H."/>
            <person name="Jorgensen S.L."/>
            <person name="Zaremba-Niedzwiedzka K."/>
            <person name="Martijn J."/>
            <person name="Lind A.E."/>
            <person name="van Eijk R."/>
            <person name="Schleper C."/>
            <person name="Guy L."/>
            <person name="Ettema T.J."/>
        </authorList>
    </citation>
    <scope>NUCLEOTIDE SEQUENCE</scope>
</reference>
<gene>
    <name evidence="2" type="ORF">LCGC14_1321340</name>
</gene>
<keyword evidence="1" id="KW-0812">Transmembrane</keyword>
<accession>A0A0F9L4X6</accession>
<sequence>MQADPQTVTSAYDSLVQSGPLGAALAIVLLSSIALVFWLVKTMYATLKEKDEQIKEIQERRVEGATMAIKATTENSRMNEKLLAAIEKQIQTREDR</sequence>
<evidence type="ECO:0000313" key="2">
    <source>
        <dbReference type="EMBL" id="KKM82266.1"/>
    </source>
</evidence>
<dbReference type="EMBL" id="LAZR01007888">
    <property type="protein sequence ID" value="KKM82266.1"/>
    <property type="molecule type" value="Genomic_DNA"/>
</dbReference>
<name>A0A0F9L4X6_9ZZZZ</name>
<protein>
    <submittedName>
        <fullName evidence="2">Uncharacterized protein</fullName>
    </submittedName>
</protein>
<evidence type="ECO:0000256" key="1">
    <source>
        <dbReference type="SAM" id="Phobius"/>
    </source>
</evidence>